<keyword evidence="2" id="KW-1185">Reference proteome</keyword>
<reference evidence="1" key="1">
    <citation type="journal article" date="2022" name="Int. J. Mol. Sci.">
        <title>Draft Genome of Tanacetum Coccineum: Genomic Comparison of Closely Related Tanacetum-Family Plants.</title>
        <authorList>
            <person name="Yamashiro T."/>
            <person name="Shiraishi A."/>
            <person name="Nakayama K."/>
            <person name="Satake H."/>
        </authorList>
    </citation>
    <scope>NUCLEOTIDE SEQUENCE</scope>
</reference>
<dbReference type="Proteomes" id="UP001151760">
    <property type="component" value="Unassembled WGS sequence"/>
</dbReference>
<reference evidence="1" key="2">
    <citation type="submission" date="2022-01" db="EMBL/GenBank/DDBJ databases">
        <authorList>
            <person name="Yamashiro T."/>
            <person name="Shiraishi A."/>
            <person name="Satake H."/>
            <person name="Nakayama K."/>
        </authorList>
    </citation>
    <scope>NUCLEOTIDE SEQUENCE</scope>
</reference>
<gene>
    <name evidence="1" type="ORF">Tco_1004256</name>
</gene>
<protein>
    <submittedName>
        <fullName evidence="1">Uncharacterized protein</fullName>
    </submittedName>
</protein>
<evidence type="ECO:0000313" key="1">
    <source>
        <dbReference type="EMBL" id="GJT60723.1"/>
    </source>
</evidence>
<name>A0ABQ5FCS9_9ASTR</name>
<proteinExistence type="predicted"/>
<organism evidence="1 2">
    <name type="scientific">Tanacetum coccineum</name>
    <dbReference type="NCBI Taxonomy" id="301880"/>
    <lineage>
        <taxon>Eukaryota</taxon>
        <taxon>Viridiplantae</taxon>
        <taxon>Streptophyta</taxon>
        <taxon>Embryophyta</taxon>
        <taxon>Tracheophyta</taxon>
        <taxon>Spermatophyta</taxon>
        <taxon>Magnoliopsida</taxon>
        <taxon>eudicotyledons</taxon>
        <taxon>Gunneridae</taxon>
        <taxon>Pentapetalae</taxon>
        <taxon>asterids</taxon>
        <taxon>campanulids</taxon>
        <taxon>Asterales</taxon>
        <taxon>Asteraceae</taxon>
        <taxon>Asteroideae</taxon>
        <taxon>Anthemideae</taxon>
        <taxon>Anthemidinae</taxon>
        <taxon>Tanacetum</taxon>
    </lineage>
</organism>
<dbReference type="EMBL" id="BQNB010017224">
    <property type="protein sequence ID" value="GJT60723.1"/>
    <property type="molecule type" value="Genomic_DNA"/>
</dbReference>
<accession>A0ABQ5FCS9</accession>
<comment type="caution">
    <text evidence="1">The sequence shown here is derived from an EMBL/GenBank/DDBJ whole genome shotgun (WGS) entry which is preliminary data.</text>
</comment>
<evidence type="ECO:0000313" key="2">
    <source>
        <dbReference type="Proteomes" id="UP001151760"/>
    </source>
</evidence>
<sequence length="110" mass="11710">MDEGSAAANSVMACLGWGDVEQTHLVSNAFVILQLEGTGSSVRSAEERWRPELGAPLPRLFISSFSKTSSSLSLSDDFIILKLVSFHCRIVAGSPSGVLFNPPTGLKLAM</sequence>